<name>A0A1D9P4C7_9FIRM</name>
<gene>
    <name evidence="8" type="ORF">bhn_I2416</name>
</gene>
<dbReference type="KEGG" id="bhu:bhn_I2416"/>
<evidence type="ECO:0000256" key="6">
    <source>
        <dbReference type="SAM" id="Phobius"/>
    </source>
</evidence>
<proteinExistence type="inferred from homology"/>
<dbReference type="AlphaFoldDB" id="A0A1D9P4C7"/>
<reference evidence="9" key="1">
    <citation type="submission" date="2016-10" db="EMBL/GenBank/DDBJ databases">
        <title>The complete genome sequence of the rumen bacterium Butyrivibrio hungatei MB2003.</title>
        <authorList>
            <person name="Palevich N."/>
            <person name="Kelly W.J."/>
            <person name="Leahy S.C."/>
            <person name="Altermann E."/>
            <person name="Rakonjac J."/>
            <person name="Attwood G.T."/>
        </authorList>
    </citation>
    <scope>NUCLEOTIDE SEQUENCE [LARGE SCALE GENOMIC DNA]</scope>
    <source>
        <strain evidence="9">MB2003</strain>
    </source>
</reference>
<comment type="subcellular location">
    <subcellularLocation>
        <location evidence="1">Membrane</location>
        <topology evidence="1">Multi-pass membrane protein</topology>
    </subcellularLocation>
</comment>
<dbReference type="InterPro" id="IPR007267">
    <property type="entry name" value="GtrA_DPMS_TM"/>
</dbReference>
<protein>
    <submittedName>
        <fullName evidence="8">Polysaccharide synthesis protein GtrA</fullName>
    </submittedName>
</protein>
<dbReference type="Pfam" id="PF04138">
    <property type="entry name" value="GtrA_DPMS_TM"/>
    <property type="match status" value="1"/>
</dbReference>
<dbReference type="EMBL" id="CP017831">
    <property type="protein sequence ID" value="AOZ97448.1"/>
    <property type="molecule type" value="Genomic_DNA"/>
</dbReference>
<feature type="transmembrane region" description="Helical" evidence="6">
    <location>
        <begin position="82"/>
        <end position="104"/>
    </location>
</feature>
<dbReference type="OrthoDB" id="9807815at2"/>
<evidence type="ECO:0000313" key="9">
    <source>
        <dbReference type="Proteomes" id="UP000179284"/>
    </source>
</evidence>
<dbReference type="RefSeq" id="WP_071177051.1">
    <property type="nucleotide sequence ID" value="NZ_CP017831.1"/>
</dbReference>
<accession>A0A1D9P4C7</accession>
<keyword evidence="5 6" id="KW-0472">Membrane</keyword>
<feature type="transmembrane region" description="Helical" evidence="6">
    <location>
        <begin position="12"/>
        <end position="33"/>
    </location>
</feature>
<evidence type="ECO:0000256" key="1">
    <source>
        <dbReference type="ARBA" id="ARBA00004141"/>
    </source>
</evidence>
<feature type="transmembrane region" description="Helical" evidence="6">
    <location>
        <begin position="126"/>
        <end position="142"/>
    </location>
</feature>
<comment type="similarity">
    <text evidence="2">Belongs to the GtrA family.</text>
</comment>
<evidence type="ECO:0000313" key="8">
    <source>
        <dbReference type="EMBL" id="AOZ97448.1"/>
    </source>
</evidence>
<keyword evidence="3 6" id="KW-0812">Transmembrane</keyword>
<evidence type="ECO:0000256" key="5">
    <source>
        <dbReference type="ARBA" id="ARBA00023136"/>
    </source>
</evidence>
<evidence type="ECO:0000259" key="7">
    <source>
        <dbReference type="Pfam" id="PF04138"/>
    </source>
</evidence>
<evidence type="ECO:0000256" key="4">
    <source>
        <dbReference type="ARBA" id="ARBA00022989"/>
    </source>
</evidence>
<organism evidence="8 9">
    <name type="scientific">Butyrivibrio hungatei</name>
    <dbReference type="NCBI Taxonomy" id="185008"/>
    <lineage>
        <taxon>Bacteria</taxon>
        <taxon>Bacillati</taxon>
        <taxon>Bacillota</taxon>
        <taxon>Clostridia</taxon>
        <taxon>Lachnospirales</taxon>
        <taxon>Lachnospiraceae</taxon>
        <taxon>Butyrivibrio</taxon>
    </lineage>
</organism>
<dbReference type="GO" id="GO:0005886">
    <property type="term" value="C:plasma membrane"/>
    <property type="evidence" value="ECO:0007669"/>
    <property type="project" value="TreeGrafter"/>
</dbReference>
<dbReference type="InterPro" id="IPR051401">
    <property type="entry name" value="GtrA_CellWall_Glycosyl"/>
</dbReference>
<dbReference type="PANTHER" id="PTHR38459:SF1">
    <property type="entry name" value="PROPHAGE BACTOPRENOL-LINKED GLUCOSE TRANSLOCASE HOMOLOG"/>
    <property type="match status" value="1"/>
</dbReference>
<dbReference type="GO" id="GO:0000271">
    <property type="term" value="P:polysaccharide biosynthetic process"/>
    <property type="evidence" value="ECO:0007669"/>
    <property type="project" value="InterPro"/>
</dbReference>
<sequence length="152" mass="17532">MDKLLAQIAKFGIVGVISFIVDYVVYRIFNAIFVSVGFSEVFAQYYLLSALLGFTVSVVVNYILSFKFVFERKEDISRKKEFIVFLVLSIIGLGINEVCLYLGYDVIYLNWPWLRSIMSEGFAKDVFFKFGATGVVMVYNFISRKIFLEKKD</sequence>
<feature type="domain" description="GtrA/DPMS transmembrane" evidence="7">
    <location>
        <begin position="10"/>
        <end position="147"/>
    </location>
</feature>
<feature type="transmembrane region" description="Helical" evidence="6">
    <location>
        <begin position="45"/>
        <end position="70"/>
    </location>
</feature>
<evidence type="ECO:0000256" key="3">
    <source>
        <dbReference type="ARBA" id="ARBA00022692"/>
    </source>
</evidence>
<dbReference type="PANTHER" id="PTHR38459">
    <property type="entry name" value="PROPHAGE BACTOPRENOL-LINKED GLUCOSE TRANSLOCASE HOMOLOG"/>
    <property type="match status" value="1"/>
</dbReference>
<keyword evidence="9" id="KW-1185">Reference proteome</keyword>
<evidence type="ECO:0000256" key="2">
    <source>
        <dbReference type="ARBA" id="ARBA00009399"/>
    </source>
</evidence>
<dbReference type="Proteomes" id="UP000179284">
    <property type="component" value="Chromosome I"/>
</dbReference>
<keyword evidence="4 6" id="KW-1133">Transmembrane helix</keyword>